<dbReference type="InterPro" id="IPR005761">
    <property type="entry name" value="UDP-N-AcMur-Glu-dNH2Pim_ligase"/>
</dbReference>
<comment type="subcellular location">
    <subcellularLocation>
        <location evidence="12 13">Cytoplasm</location>
    </subcellularLocation>
</comment>
<evidence type="ECO:0000313" key="18">
    <source>
        <dbReference type="Proteomes" id="UP000067625"/>
    </source>
</evidence>
<dbReference type="OrthoDB" id="9800958at2"/>
<comment type="function">
    <text evidence="12">Catalyzes the addition of an amino acid to the nucleotide precursor UDP-N-acetylmuramoyl-L-alanyl-D-glutamate (UMAG) in the biosynthesis of bacterial cell-wall peptidoglycan.</text>
</comment>
<keyword evidence="9 12" id="KW-0573">Peptidoglycan synthesis</keyword>
<dbReference type="SUPFAM" id="SSF53623">
    <property type="entry name" value="MurD-like peptide ligases, catalytic domain"/>
    <property type="match status" value="1"/>
</dbReference>
<dbReference type="Gene3D" id="3.40.1390.10">
    <property type="entry name" value="MurE/MurF, N-terminal domain"/>
    <property type="match status" value="1"/>
</dbReference>
<feature type="binding site" evidence="12">
    <location>
        <begin position="111"/>
        <end position="117"/>
    </location>
    <ligand>
        <name>ATP</name>
        <dbReference type="ChEBI" id="CHEBI:30616"/>
    </ligand>
</feature>
<dbReference type="GO" id="GO:0009252">
    <property type="term" value="P:peptidoglycan biosynthetic process"/>
    <property type="evidence" value="ECO:0007669"/>
    <property type="project" value="UniProtKB-UniRule"/>
</dbReference>
<dbReference type="UniPathway" id="UPA00219"/>
<dbReference type="Pfam" id="PF01225">
    <property type="entry name" value="Mur_ligase"/>
    <property type="match status" value="1"/>
</dbReference>
<keyword evidence="5 12" id="KW-0132">Cell division</keyword>
<dbReference type="GO" id="GO:0000287">
    <property type="term" value="F:magnesium ion binding"/>
    <property type="evidence" value="ECO:0007669"/>
    <property type="project" value="UniProtKB-UniRule"/>
</dbReference>
<dbReference type="InterPro" id="IPR013221">
    <property type="entry name" value="Mur_ligase_cen"/>
</dbReference>
<gene>
    <name evidence="12" type="primary">murE</name>
    <name evidence="17" type="ORF">AM592_10465</name>
</gene>
<organism evidence="17 18">
    <name type="scientific">Bacillus gobiensis</name>
    <dbReference type="NCBI Taxonomy" id="1441095"/>
    <lineage>
        <taxon>Bacteria</taxon>
        <taxon>Bacillati</taxon>
        <taxon>Bacillota</taxon>
        <taxon>Bacilli</taxon>
        <taxon>Bacillales</taxon>
        <taxon>Bacillaceae</taxon>
        <taxon>Bacillus</taxon>
    </lineage>
</organism>
<dbReference type="PROSITE" id="PS01011">
    <property type="entry name" value="FOLYLPOLYGLU_SYNT_1"/>
    <property type="match status" value="1"/>
</dbReference>
<evidence type="ECO:0000256" key="3">
    <source>
        <dbReference type="ARBA" id="ARBA00022490"/>
    </source>
</evidence>
<sequence>MNLHPLIKGIGNDDGNIKLIADRKIRGVTDTSKNVQDGYLFVAIKGNTADGHSYIQEAVSKGAVAVVGEEEISNLSVPYIKVDNTRKALGIIAKEFYGNPSNDKIMIGLTGTNGKTTTSFLIKHILEQNGFSCSLIGTIHYVINGEQIAAVNTTPSSLVLNDLLSKSKDEVVIMELSSHGLSQYRAEGMEFNICIFTNLTHDHLDYHTSMENYFESKASLFKKIKSNGQAIINIDDIWGEKLANILKDQGEREVYTIGKSPGSDLKIHSAHITSTRISDHSEEFEIQLPMAGLHNLYNAVMAFAVAEQFRIRKDKIVSAIESFQGVPGRFENYKYKNGAMIVIDYAHTADAIFHCLKTAKDCGANRLFHVYGFRGNRDVSKRKEMLKISSELSDKYILTFDDLNGVPHEEMRASLEILNKEFGNEKGIIIPDRTEAITFALNLCSKQDWVVITGKGHEKYQHIFSLRTSSDLETVKYLNSKFFSE</sequence>
<reference evidence="18" key="1">
    <citation type="submission" date="2015-08" db="EMBL/GenBank/DDBJ databases">
        <title>Genome sequencing project for genomic taxonomy and phylogenomics of Bacillus-like bacteria.</title>
        <authorList>
            <person name="Liu B."/>
            <person name="Wang J."/>
            <person name="Zhu Y."/>
            <person name="Liu G."/>
            <person name="Chen Q."/>
            <person name="Chen Z."/>
            <person name="Lan J."/>
            <person name="Che J."/>
            <person name="Ge C."/>
            <person name="Shi H."/>
            <person name="Pan Z."/>
            <person name="Liu X."/>
        </authorList>
    </citation>
    <scope>NUCLEOTIDE SEQUENCE [LARGE SCALE GENOMIC DNA]</scope>
    <source>
        <strain evidence="18">FJAT-4402</strain>
    </source>
</reference>
<dbReference type="InterPro" id="IPR036615">
    <property type="entry name" value="Mur_ligase_C_dom_sf"/>
</dbReference>
<keyword evidence="8 12" id="KW-0133">Cell shape</keyword>
<evidence type="ECO:0000259" key="14">
    <source>
        <dbReference type="Pfam" id="PF01225"/>
    </source>
</evidence>
<reference evidence="17 18" key="2">
    <citation type="journal article" date="2016" name="Int. J. Syst. Evol. Microbiol.">
        <title>Bacillus gobiensis sp. nov., isolated from a soil sample.</title>
        <authorList>
            <person name="Liu B."/>
            <person name="Liu G.H."/>
            <person name="Cetin S."/>
            <person name="Schumann P."/>
            <person name="Pan Z.Z."/>
            <person name="Chen Q.Q."/>
        </authorList>
    </citation>
    <scope>NUCLEOTIDE SEQUENCE [LARGE SCALE GENOMIC DNA]</scope>
    <source>
        <strain evidence="17 18">FJAT-4402</strain>
    </source>
</reference>
<keyword evidence="6 12" id="KW-0547">Nucleotide-binding</keyword>
<comment type="pathway">
    <text evidence="1 12 13">Cell wall biogenesis; peptidoglycan biosynthesis.</text>
</comment>
<evidence type="ECO:0000256" key="13">
    <source>
        <dbReference type="RuleBase" id="RU004135"/>
    </source>
</evidence>
<dbReference type="EC" id="6.3.2.-" evidence="12"/>
<evidence type="ECO:0000259" key="16">
    <source>
        <dbReference type="Pfam" id="PF08245"/>
    </source>
</evidence>
<dbReference type="InterPro" id="IPR004101">
    <property type="entry name" value="Mur_ligase_C"/>
</dbReference>
<evidence type="ECO:0000259" key="15">
    <source>
        <dbReference type="Pfam" id="PF02875"/>
    </source>
</evidence>
<feature type="binding site" evidence="12">
    <location>
        <position position="183"/>
    </location>
    <ligand>
        <name>UDP-N-acetyl-alpha-D-muramoyl-L-alanyl-D-glutamate</name>
        <dbReference type="ChEBI" id="CHEBI:83900"/>
    </ligand>
</feature>
<feature type="domain" description="Mur ligase central" evidence="16">
    <location>
        <begin position="110"/>
        <end position="306"/>
    </location>
</feature>
<dbReference type="AlphaFoldDB" id="A0A0M4FUE2"/>
<evidence type="ECO:0000256" key="2">
    <source>
        <dbReference type="ARBA" id="ARBA00005898"/>
    </source>
</evidence>
<dbReference type="NCBIfam" id="NF001126">
    <property type="entry name" value="PRK00139.1-4"/>
    <property type="match status" value="1"/>
</dbReference>
<feature type="binding site" evidence="12">
    <location>
        <begin position="153"/>
        <end position="154"/>
    </location>
    <ligand>
        <name>UDP-N-acetyl-alpha-D-muramoyl-L-alanyl-D-glutamate</name>
        <dbReference type="ChEBI" id="CHEBI:83900"/>
    </ligand>
</feature>
<feature type="domain" description="Mur ligase C-terminal" evidence="15">
    <location>
        <begin position="328"/>
        <end position="456"/>
    </location>
</feature>
<feature type="binding site" evidence="12">
    <location>
        <position position="185"/>
    </location>
    <ligand>
        <name>UDP-N-acetyl-alpha-D-muramoyl-L-alanyl-D-glutamate</name>
        <dbReference type="ChEBI" id="CHEBI:83900"/>
    </ligand>
</feature>
<evidence type="ECO:0000256" key="1">
    <source>
        <dbReference type="ARBA" id="ARBA00004752"/>
    </source>
</evidence>
<keyword evidence="4 12" id="KW-0436">Ligase</keyword>
<keyword evidence="7 12" id="KW-0067">ATP-binding</keyword>
<evidence type="ECO:0000256" key="11">
    <source>
        <dbReference type="ARBA" id="ARBA00023316"/>
    </source>
</evidence>
<keyword evidence="18" id="KW-1185">Reference proteome</keyword>
<dbReference type="STRING" id="1441095.AM592_10465"/>
<feature type="binding site" evidence="12">
    <location>
        <position position="32"/>
    </location>
    <ligand>
        <name>UDP-N-acetyl-alpha-D-muramoyl-L-alanyl-D-glutamate</name>
        <dbReference type="ChEBI" id="CHEBI:83900"/>
    </ligand>
</feature>
<comment type="caution">
    <text evidence="12">Lacks conserved residue(s) required for the propagation of feature annotation.</text>
</comment>
<keyword evidence="10 12" id="KW-0131">Cell cycle</keyword>
<dbReference type="InterPro" id="IPR000713">
    <property type="entry name" value="Mur_ligase_N"/>
</dbReference>
<proteinExistence type="inferred from homology"/>
<evidence type="ECO:0000256" key="8">
    <source>
        <dbReference type="ARBA" id="ARBA00022960"/>
    </source>
</evidence>
<dbReference type="Pfam" id="PF08245">
    <property type="entry name" value="Mur_ligase_M"/>
    <property type="match status" value="1"/>
</dbReference>
<evidence type="ECO:0000256" key="7">
    <source>
        <dbReference type="ARBA" id="ARBA00022840"/>
    </source>
</evidence>
<evidence type="ECO:0000256" key="5">
    <source>
        <dbReference type="ARBA" id="ARBA00022618"/>
    </source>
</evidence>
<keyword evidence="11 12" id="KW-0961">Cell wall biogenesis/degradation</keyword>
<dbReference type="EMBL" id="CP012600">
    <property type="protein sequence ID" value="ALC81980.1"/>
    <property type="molecule type" value="Genomic_DNA"/>
</dbReference>
<keyword evidence="12" id="KW-0460">Magnesium</keyword>
<feature type="domain" description="Mur ligase N-terminal catalytic" evidence="14">
    <location>
        <begin position="25"/>
        <end position="97"/>
    </location>
</feature>
<evidence type="ECO:0000256" key="4">
    <source>
        <dbReference type="ARBA" id="ARBA00022598"/>
    </source>
</evidence>
<dbReference type="Proteomes" id="UP000067625">
    <property type="component" value="Chromosome"/>
</dbReference>
<evidence type="ECO:0000256" key="6">
    <source>
        <dbReference type="ARBA" id="ARBA00022741"/>
    </source>
</evidence>
<comment type="PTM">
    <text evidence="12">Carboxylation is probably crucial for Mg(2+) binding and, consequently, for the gamma-phosphate positioning of ATP.</text>
</comment>
<feature type="binding site" evidence="12">
    <location>
        <position position="152"/>
    </location>
    <ligand>
        <name>UDP-N-acetyl-alpha-D-muramoyl-L-alanyl-D-glutamate</name>
        <dbReference type="ChEBI" id="CHEBI:83900"/>
    </ligand>
</feature>
<dbReference type="GO" id="GO:0005524">
    <property type="term" value="F:ATP binding"/>
    <property type="evidence" value="ECO:0007669"/>
    <property type="project" value="UniProtKB-UniRule"/>
</dbReference>
<dbReference type="SUPFAM" id="SSF53244">
    <property type="entry name" value="MurD-like peptide ligases, peptide-binding domain"/>
    <property type="match status" value="1"/>
</dbReference>
<keyword evidence="3 12" id="KW-0963">Cytoplasm</keyword>
<evidence type="ECO:0000256" key="10">
    <source>
        <dbReference type="ARBA" id="ARBA00023306"/>
    </source>
</evidence>
<feature type="binding site" evidence="12">
    <location>
        <position position="177"/>
    </location>
    <ligand>
        <name>UDP-N-acetyl-alpha-D-muramoyl-L-alanyl-D-glutamate</name>
        <dbReference type="ChEBI" id="CHEBI:83900"/>
    </ligand>
</feature>
<protein>
    <recommendedName>
        <fullName evidence="12">UDP-N-acetylmuramyl-tripeptide synthetase</fullName>
        <ecNumber evidence="12">6.3.2.-</ecNumber>
    </recommendedName>
    <alternativeName>
        <fullName evidence="12">UDP-MurNAc-tripeptide synthetase</fullName>
    </alternativeName>
</protein>
<dbReference type="GO" id="GO:0005737">
    <property type="term" value="C:cytoplasm"/>
    <property type="evidence" value="ECO:0007669"/>
    <property type="project" value="UniProtKB-SubCell"/>
</dbReference>
<evidence type="ECO:0000313" key="17">
    <source>
        <dbReference type="EMBL" id="ALC81980.1"/>
    </source>
</evidence>
<dbReference type="Gene3D" id="3.40.1190.10">
    <property type="entry name" value="Mur-like, catalytic domain"/>
    <property type="match status" value="1"/>
</dbReference>
<comment type="cofactor">
    <cofactor evidence="12">
        <name>Mg(2+)</name>
        <dbReference type="ChEBI" id="CHEBI:18420"/>
    </cofactor>
</comment>
<dbReference type="PANTHER" id="PTHR23135:SF4">
    <property type="entry name" value="UDP-N-ACETYLMURAMOYL-L-ALANYL-D-GLUTAMATE--2,6-DIAMINOPIMELATE LIGASE MURE HOMOLOG, CHLOROPLASTIC"/>
    <property type="match status" value="1"/>
</dbReference>
<comment type="similarity">
    <text evidence="2 12">Belongs to the MurCDEF family. MurE subfamily.</text>
</comment>
<dbReference type="InterPro" id="IPR036565">
    <property type="entry name" value="Mur-like_cat_sf"/>
</dbReference>
<feature type="modified residue" description="N6-carboxylysine" evidence="12">
    <location>
        <position position="217"/>
    </location>
</feature>
<dbReference type="NCBIfam" id="TIGR01085">
    <property type="entry name" value="murE"/>
    <property type="match status" value="1"/>
</dbReference>
<dbReference type="SUPFAM" id="SSF63418">
    <property type="entry name" value="MurE/MurF N-terminal domain"/>
    <property type="match status" value="1"/>
</dbReference>
<dbReference type="InterPro" id="IPR035911">
    <property type="entry name" value="MurE/MurF_N"/>
</dbReference>
<dbReference type="GO" id="GO:0051301">
    <property type="term" value="P:cell division"/>
    <property type="evidence" value="ECO:0007669"/>
    <property type="project" value="UniProtKB-KW"/>
</dbReference>
<evidence type="ECO:0000256" key="9">
    <source>
        <dbReference type="ARBA" id="ARBA00022984"/>
    </source>
</evidence>
<accession>A0A0M4FUE2</accession>
<dbReference type="Gene3D" id="3.90.190.20">
    <property type="entry name" value="Mur ligase, C-terminal domain"/>
    <property type="match status" value="1"/>
</dbReference>
<dbReference type="PATRIC" id="fig|1441095.3.peg.2310"/>
<evidence type="ECO:0000256" key="12">
    <source>
        <dbReference type="HAMAP-Rule" id="MF_00208"/>
    </source>
</evidence>
<name>A0A0M4FUE2_9BACI</name>
<dbReference type="PANTHER" id="PTHR23135">
    <property type="entry name" value="MUR LIGASE FAMILY MEMBER"/>
    <property type="match status" value="1"/>
</dbReference>
<dbReference type="RefSeq" id="WP_053603760.1">
    <property type="nucleotide sequence ID" value="NZ_CP012600.1"/>
</dbReference>
<dbReference type="GO" id="GO:0008360">
    <property type="term" value="P:regulation of cell shape"/>
    <property type="evidence" value="ECO:0007669"/>
    <property type="project" value="UniProtKB-KW"/>
</dbReference>
<dbReference type="GO" id="GO:0071555">
    <property type="term" value="P:cell wall organization"/>
    <property type="evidence" value="ECO:0007669"/>
    <property type="project" value="UniProtKB-KW"/>
</dbReference>
<dbReference type="InterPro" id="IPR018109">
    <property type="entry name" value="Folylpolyglutamate_synth_CS"/>
</dbReference>
<dbReference type="Pfam" id="PF02875">
    <property type="entry name" value="Mur_ligase_C"/>
    <property type="match status" value="1"/>
</dbReference>
<dbReference type="GO" id="GO:0004326">
    <property type="term" value="F:tetrahydrofolylpolyglutamate synthase activity"/>
    <property type="evidence" value="ECO:0007669"/>
    <property type="project" value="InterPro"/>
</dbReference>
<dbReference type="HAMAP" id="MF_00208">
    <property type="entry name" value="MurE"/>
    <property type="match status" value="1"/>
</dbReference>